<proteinExistence type="predicted"/>
<sequence length="36" mass="4479">MLFRLLSYNNKNYFLFGRSCFKKPRERHYISLSVSY</sequence>
<name>A0A8D9PEB7_9VIRU</name>
<reference evidence="1" key="1">
    <citation type="journal article" date="2021" name="Proc. Natl. Acad. Sci. U.S.A.">
        <title>A Catalog of Tens of Thousands of Viruses from Human Metagenomes Reveals Hidden Associations with Chronic Diseases.</title>
        <authorList>
            <person name="Tisza M.J."/>
            <person name="Buck C.B."/>
        </authorList>
    </citation>
    <scope>NUCLEOTIDE SEQUENCE</scope>
    <source>
        <strain evidence="1">CtOZu12</strain>
    </source>
</reference>
<organism evidence="1">
    <name type="scientific">Bacteriophage sp</name>
    <dbReference type="NCBI Taxonomy" id="38018"/>
    <lineage>
        <taxon>Viruses</taxon>
    </lineage>
</organism>
<accession>A0A8D9PEB7</accession>
<evidence type="ECO:0000313" key="1">
    <source>
        <dbReference type="EMBL" id="DAD55683.1"/>
    </source>
</evidence>
<protein>
    <submittedName>
        <fullName evidence="1">Uncharacterized protein</fullName>
    </submittedName>
</protein>
<dbReference type="EMBL" id="BK029940">
    <property type="protein sequence ID" value="DAD55683.1"/>
    <property type="molecule type" value="Genomic_DNA"/>
</dbReference>